<dbReference type="SUPFAM" id="SSF88697">
    <property type="entry name" value="PUA domain-like"/>
    <property type="match status" value="1"/>
</dbReference>
<dbReference type="Gene3D" id="2.30.130.40">
    <property type="entry name" value="LON domain-like"/>
    <property type="match status" value="1"/>
</dbReference>
<dbReference type="InterPro" id="IPR015947">
    <property type="entry name" value="PUA-like_sf"/>
</dbReference>
<dbReference type="KEGG" id="cbae:COR50_03775"/>
<dbReference type="InterPro" id="IPR003111">
    <property type="entry name" value="Lon_prtase_N"/>
</dbReference>
<feature type="domain" description="Lon N-terminal" evidence="1">
    <location>
        <begin position="2"/>
        <end position="184"/>
    </location>
</feature>
<reference evidence="2 3" key="1">
    <citation type="submission" date="2017-10" db="EMBL/GenBank/DDBJ databases">
        <title>Paenichitinophaga pekingensis gen. nov., sp. nov., isolated from activated sludge.</title>
        <authorList>
            <person name="Jin D."/>
            <person name="Kong X."/>
            <person name="Deng Y."/>
            <person name="Bai Z."/>
        </authorList>
    </citation>
    <scope>NUCLEOTIDE SEQUENCE [LARGE SCALE GENOMIC DNA]</scope>
    <source>
        <strain evidence="2 3">13</strain>
    </source>
</reference>
<evidence type="ECO:0000313" key="3">
    <source>
        <dbReference type="Proteomes" id="UP000220133"/>
    </source>
</evidence>
<dbReference type="PROSITE" id="PS51787">
    <property type="entry name" value="LON_N"/>
    <property type="match status" value="1"/>
</dbReference>
<dbReference type="Proteomes" id="UP000220133">
    <property type="component" value="Chromosome"/>
</dbReference>
<keyword evidence="3" id="KW-1185">Reference proteome</keyword>
<dbReference type="PANTHER" id="PTHR46732:SF8">
    <property type="entry name" value="ATP-DEPENDENT PROTEASE LA (LON) DOMAIN PROTEIN"/>
    <property type="match status" value="1"/>
</dbReference>
<protein>
    <submittedName>
        <fullName evidence="2">Peptidase S16</fullName>
    </submittedName>
</protein>
<dbReference type="Pfam" id="PF02190">
    <property type="entry name" value="LON_substr_bdg"/>
    <property type="match status" value="1"/>
</dbReference>
<dbReference type="EMBL" id="CP023777">
    <property type="protein sequence ID" value="ATL46362.1"/>
    <property type="molecule type" value="Genomic_DNA"/>
</dbReference>
<proteinExistence type="predicted"/>
<name>A0A291QR53_9BACT</name>
<dbReference type="PANTHER" id="PTHR46732">
    <property type="entry name" value="ATP-DEPENDENT PROTEASE LA (LON) DOMAIN PROTEIN"/>
    <property type="match status" value="1"/>
</dbReference>
<sequence length="211" mass="24720">MTNFIPIFPLNVVVYPGEHLNLHIFEPRYKQLTRECWEEGKPFGIPTVLNDKVGEYGTLVQINSIEKEYENGELDIKTEGVKVFRVLEIIRDVPEKLYAGAVVNYPDEEAAQHQKLLKQVVGAVRELHKILQIDKNFKKEDEALLSYDIAHHAGLSLEEEYELLQYFNETFRLEYLKRHLYKVIPMMAEMENLKERVKLNGHFKNLSVDNF</sequence>
<accession>A0A291QR53</accession>
<evidence type="ECO:0000313" key="2">
    <source>
        <dbReference type="EMBL" id="ATL46362.1"/>
    </source>
</evidence>
<evidence type="ECO:0000259" key="1">
    <source>
        <dbReference type="PROSITE" id="PS51787"/>
    </source>
</evidence>
<organism evidence="2 3">
    <name type="scientific">Chitinophaga caeni</name>
    <dbReference type="NCBI Taxonomy" id="2029983"/>
    <lineage>
        <taxon>Bacteria</taxon>
        <taxon>Pseudomonadati</taxon>
        <taxon>Bacteroidota</taxon>
        <taxon>Chitinophagia</taxon>
        <taxon>Chitinophagales</taxon>
        <taxon>Chitinophagaceae</taxon>
        <taxon>Chitinophaga</taxon>
    </lineage>
</organism>
<dbReference type="SMART" id="SM00464">
    <property type="entry name" value="LON"/>
    <property type="match status" value="1"/>
</dbReference>
<dbReference type="OrthoDB" id="25394at2"/>
<dbReference type="RefSeq" id="WP_098192750.1">
    <property type="nucleotide sequence ID" value="NZ_CP023777.1"/>
</dbReference>
<dbReference type="InterPro" id="IPR046336">
    <property type="entry name" value="Lon_prtase_N_sf"/>
</dbReference>
<dbReference type="AlphaFoldDB" id="A0A291QR53"/>
<gene>
    <name evidence="2" type="ORF">COR50_03775</name>
</gene>